<reference evidence="2 3" key="1">
    <citation type="submission" date="2014-04" db="EMBL/GenBank/DDBJ databases">
        <authorList>
            <consortium name="DOE Joint Genome Institute"/>
            <person name="Kuo A."/>
            <person name="Zuccaro A."/>
            <person name="Kohler A."/>
            <person name="Nagy L.G."/>
            <person name="Floudas D."/>
            <person name="Copeland A."/>
            <person name="Barry K.W."/>
            <person name="Cichocki N."/>
            <person name="Veneault-Fourrey C."/>
            <person name="LaButti K."/>
            <person name="Lindquist E.A."/>
            <person name="Lipzen A."/>
            <person name="Lundell T."/>
            <person name="Morin E."/>
            <person name="Murat C."/>
            <person name="Sun H."/>
            <person name="Tunlid A."/>
            <person name="Henrissat B."/>
            <person name="Grigoriev I.V."/>
            <person name="Hibbett D.S."/>
            <person name="Martin F."/>
            <person name="Nordberg H.P."/>
            <person name="Cantor M.N."/>
            <person name="Hua S.X."/>
        </authorList>
    </citation>
    <scope>NUCLEOTIDE SEQUENCE [LARGE SCALE GENOMIC DNA]</scope>
    <source>
        <strain evidence="2 3">MAFF 305830</strain>
    </source>
</reference>
<dbReference type="Proteomes" id="UP000054097">
    <property type="component" value="Unassembled WGS sequence"/>
</dbReference>
<organism evidence="2 3">
    <name type="scientific">Serendipita vermifera MAFF 305830</name>
    <dbReference type="NCBI Taxonomy" id="933852"/>
    <lineage>
        <taxon>Eukaryota</taxon>
        <taxon>Fungi</taxon>
        <taxon>Dikarya</taxon>
        <taxon>Basidiomycota</taxon>
        <taxon>Agaricomycotina</taxon>
        <taxon>Agaricomycetes</taxon>
        <taxon>Sebacinales</taxon>
        <taxon>Serendipitaceae</taxon>
        <taxon>Serendipita</taxon>
    </lineage>
</organism>
<reference evidence="3" key="2">
    <citation type="submission" date="2015-01" db="EMBL/GenBank/DDBJ databases">
        <title>Evolutionary Origins and Diversification of the Mycorrhizal Mutualists.</title>
        <authorList>
            <consortium name="DOE Joint Genome Institute"/>
            <consortium name="Mycorrhizal Genomics Consortium"/>
            <person name="Kohler A."/>
            <person name="Kuo A."/>
            <person name="Nagy L.G."/>
            <person name="Floudas D."/>
            <person name="Copeland A."/>
            <person name="Barry K.W."/>
            <person name="Cichocki N."/>
            <person name="Veneault-Fourrey C."/>
            <person name="LaButti K."/>
            <person name="Lindquist E.A."/>
            <person name="Lipzen A."/>
            <person name="Lundell T."/>
            <person name="Morin E."/>
            <person name="Murat C."/>
            <person name="Riley R."/>
            <person name="Ohm R."/>
            <person name="Sun H."/>
            <person name="Tunlid A."/>
            <person name="Henrissat B."/>
            <person name="Grigoriev I.V."/>
            <person name="Hibbett D.S."/>
            <person name="Martin F."/>
        </authorList>
    </citation>
    <scope>NUCLEOTIDE SEQUENCE [LARGE SCALE GENOMIC DNA]</scope>
    <source>
        <strain evidence="3">MAFF 305830</strain>
    </source>
</reference>
<protein>
    <submittedName>
        <fullName evidence="2">Uncharacterized protein</fullName>
    </submittedName>
</protein>
<gene>
    <name evidence="2" type="ORF">M408DRAFT_26227</name>
</gene>
<proteinExistence type="predicted"/>
<dbReference type="EMBL" id="KN824314">
    <property type="protein sequence ID" value="KIM25445.1"/>
    <property type="molecule type" value="Genomic_DNA"/>
</dbReference>
<feature type="compositionally biased region" description="Low complexity" evidence="1">
    <location>
        <begin position="193"/>
        <end position="202"/>
    </location>
</feature>
<evidence type="ECO:0000313" key="3">
    <source>
        <dbReference type="Proteomes" id="UP000054097"/>
    </source>
</evidence>
<dbReference type="AlphaFoldDB" id="A0A0C3ALH8"/>
<evidence type="ECO:0000256" key="1">
    <source>
        <dbReference type="SAM" id="MobiDB-lite"/>
    </source>
</evidence>
<keyword evidence="3" id="KW-1185">Reference proteome</keyword>
<accession>A0A0C3ALH8</accession>
<evidence type="ECO:0000313" key="2">
    <source>
        <dbReference type="EMBL" id="KIM25445.1"/>
    </source>
</evidence>
<name>A0A0C3ALH8_SERVB</name>
<sequence>MKPALGVVHTASKLDIEGELGDLHLALGICNPGTQLTRIGLRFYSPRVTDGDPPLECFTFPPTLSQKRLTELTITGYGCDLGDAYPTPAWRLPCSVFSTLATPKRKFTTIKIETPYFFLITESFLELIAETSPGLKTFVVLTRNPDIDRIPTITLGSLERFAFALPNLSRLGLEVDARPRVRLKGRNDNPAAPESLDNPSMSSSNSLEIFEVGVSPIDNVEYVVGFLQKHFAKLEKIICDNCCHYCSCGTSHAHWAYLGREDEEDHSDDCNVRSLSFSLRWRRVKDTLHEPLFVLSDELLF</sequence>
<dbReference type="HOGENOM" id="CLU_924905_0_0_1"/>
<feature type="region of interest" description="Disordered" evidence="1">
    <location>
        <begin position="183"/>
        <end position="202"/>
    </location>
</feature>